<dbReference type="OrthoDB" id="18896at2759"/>
<dbReference type="RefSeq" id="XP_046058069.1">
    <property type="nucleotide sequence ID" value="XM_046208294.1"/>
</dbReference>
<dbReference type="GeneID" id="70238916"/>
<evidence type="ECO:0000313" key="4">
    <source>
        <dbReference type="Proteomes" id="UP000769157"/>
    </source>
</evidence>
<accession>A0A9P8T095</accession>
<sequence>MVLWSKLPNFRYGRVIESFLPLKNLDKSSEDAKHISQNFVNVYPGDRVFLFEAEQGGEWVRGYVVSLPMPSDFLTAMASLDKMPESRTCVAVLPTSCLEILKDIPLPKTPSGHTGPPPLPLNILSTESSYFDEIVSSLRSLAVYCYAVYSMNEFNLFNKLSEIFKELNDIRLSFLYDLLTNHEKTVAYQKSAVLVNKVSKLLVPVIKKDVGGYLAVFSRNEQTGQLFKAELEKPADSSMINLAKVAQNQIFSALASNFPVRHPNISYVPEKMSKFKPSVPSHIFVDFKSVVGSSTFVPENYDGLNAYMYLRNTKRQLTETFSVSIKPGQKMELANIPAAIFQNIPVSEVENTRVYLVAVLTENIRLDQTTLKVVRKGIAAGVANVTRMFSVRQGHLSTNESHHFAIKLFASYSISEDPMSPATGAGLNDGGWGDLVERIITGSTQGVAVNPRAEKLTLVIKELRNSNLDEDIQKTSDAVSTVRPMVFSPFEHSYDRTYLTLVQCHGITLKRKEVSFITVIVKSVDESVTFSRGANVEQRSSWQFISVSPNEKVQETVLINESGTTSSTRSDQMLIEVYKNGNYLGEGKFQWKSGSQVKDTSKKGHLVDIFGAGSSHLGSVELEIEYVGAKYNIDPHVSAITNWKESALASHPSDLIQALSDLDKVELLTVVKFFGVLLFNLLEIFNESVEKNNENLKRSSFVSIVHLLDIVLARQTHYTYLFAEFFTNYTQLPAIGEQLLELASLYFANVETDWNSTGRALCRASYPVLRIASAAASDKDKFARKCHGFSKAATIIIGLQKDSLVADQLLLVEALELWVDTFRDFCDDQTIVGFVCNWLEAIGLRGLASMNTPSLNALASKKKANEHRLIVAKMLFIRRLLDSWLLTSGSIAARDELVSSSLKWALEVIVCKKVDLDVIRLALGIILSVDTASFGSERVFVDDSSQLYAALFRMIPTLAETFYNCLEYSQENDLLQPRRTFTQLFPTEFPFTEHTFDSAVSDEVFSEVLIELAILISIHSKIAKGNSSALLKLMATKYISPAFEKLSPLIGASGNHMQSPTRPFDTMIWIATIFSSRYYPSEKWFSLQSIITEGILSLTEVVYPLSVQLVPTLDKRDLFNIDAWHKYLTSILHCGIAQTSSLEHLFDIPRKCCFLLTGDIRTRTATLLETIWGNLGQQASMSEFNRFGVGKYNGFQPLFIVSSEYSLVQQILLLCLQRNDKCLEVGVNMVWSMIVAEWSNKKNFEELRRSCILSLYEIFHKETGYYPGSEEIVSFVTKLTAKVTLTTQDEAYEPIMELIKTLCDYFENLIGLQSIPKGDDFDDDRMYYQLRLSHFLLKEDRPEVFQSFVNDLYESSLEKENYVQAALSLGLLADTYTWDTETVVEACEKPKFPRETVFKRKEHLYKLIASNLVKGKRPEQAVEIYQELLDSYYNYNFDLMGLSHCHGELAMIYKALQTVDRVESTYFRIAFVGSGFPDSLRDKDFIYEGMAYEHITSMGQRLSRLYPGTHLIGSEDHLQRLKDEQPTGKYAHIKVVSPVKELSKDKLSFMTKQYMDNKNVRQFQAVRRLPGSKGVEDLWTEEVSYETYTSFPTLMNRSEVKETKVVRLSPLENALRSLTDKNEHLQDLQYKAQQAIKDNADLSGLSESAMFSEISRVVAGAVDSPVNGGAGQYRVFFSHETVEGLNELVQQQFWELVKNLFNLLKLHGALVPEQLFENHKTLVELFSSNFKKELDLLDLQVKDAMDMEKLREIIFASSASDSALSLNLTPTNSNVSIHSDSLESRFSQNLSITGVRLLSKNNK</sequence>
<dbReference type="Proteomes" id="UP000769157">
    <property type="component" value="Unassembled WGS sequence"/>
</dbReference>
<name>A0A9P8T095_9ASCO</name>
<dbReference type="Gene3D" id="1.20.58.740">
    <property type="match status" value="1"/>
</dbReference>
<organism evidence="3 4">
    <name type="scientific">Ogataea philodendri</name>
    <dbReference type="NCBI Taxonomy" id="1378263"/>
    <lineage>
        <taxon>Eukaryota</taxon>
        <taxon>Fungi</taxon>
        <taxon>Dikarya</taxon>
        <taxon>Ascomycota</taxon>
        <taxon>Saccharomycotina</taxon>
        <taxon>Pichiomycetes</taxon>
        <taxon>Pichiales</taxon>
        <taxon>Pichiaceae</taxon>
        <taxon>Ogataea</taxon>
    </lineage>
</organism>
<evidence type="ECO:0000259" key="2">
    <source>
        <dbReference type="PROSITE" id="PS51651"/>
    </source>
</evidence>
<dbReference type="EMBL" id="JAEUBE010000504">
    <property type="protein sequence ID" value="KAH3660366.1"/>
    <property type="molecule type" value="Genomic_DNA"/>
</dbReference>
<evidence type="ECO:0000313" key="3">
    <source>
        <dbReference type="EMBL" id="KAH3660366.1"/>
    </source>
</evidence>
<dbReference type="GO" id="GO:0007264">
    <property type="term" value="P:small GTPase-mediated signal transduction"/>
    <property type="evidence" value="ECO:0007669"/>
    <property type="project" value="InterPro"/>
</dbReference>
<dbReference type="Pfam" id="PF25338">
    <property type="entry name" value="C2_DCK_4th"/>
    <property type="match status" value="1"/>
</dbReference>
<proteinExistence type="inferred from homology"/>
<dbReference type="InterPro" id="IPR027357">
    <property type="entry name" value="DOCKER_dom"/>
</dbReference>
<dbReference type="InterPro" id="IPR043161">
    <property type="entry name" value="DOCK_C_lobe_A"/>
</dbReference>
<dbReference type="InterPro" id="IPR057500">
    <property type="entry name" value="C2_DCK1_4th"/>
</dbReference>
<dbReference type="Gene3D" id="1.25.40.410">
    <property type="match status" value="1"/>
</dbReference>
<reference evidence="3" key="1">
    <citation type="journal article" date="2021" name="Open Biol.">
        <title>Shared evolutionary footprints suggest mitochondrial oxidative damage underlies multiple complex I losses in fungi.</title>
        <authorList>
            <person name="Schikora-Tamarit M.A."/>
            <person name="Marcet-Houben M."/>
            <person name="Nosek J."/>
            <person name="Gabaldon T."/>
        </authorList>
    </citation>
    <scope>NUCLEOTIDE SEQUENCE</scope>
    <source>
        <strain evidence="3">CBS6075</strain>
    </source>
</reference>
<comment type="similarity">
    <text evidence="1">Belongs to the DOCK family.</text>
</comment>
<reference evidence="3" key="2">
    <citation type="submission" date="2021-01" db="EMBL/GenBank/DDBJ databases">
        <authorList>
            <person name="Schikora-Tamarit M.A."/>
        </authorList>
    </citation>
    <scope>NUCLEOTIDE SEQUENCE</scope>
    <source>
        <strain evidence="3">CBS6075</strain>
    </source>
</reference>
<dbReference type="InterPro" id="IPR032376">
    <property type="entry name" value="DOCK_N"/>
</dbReference>
<dbReference type="CDD" id="cd11684">
    <property type="entry name" value="DHR2_DOCK"/>
    <property type="match status" value="1"/>
</dbReference>
<dbReference type="PANTHER" id="PTHR45653">
    <property type="entry name" value="DEDICATOR OF CYTOKINESIS"/>
    <property type="match status" value="1"/>
</dbReference>
<comment type="caution">
    <text evidence="3">The sequence shown here is derived from an EMBL/GenBank/DDBJ whole genome shotgun (WGS) entry which is preliminary data.</text>
</comment>
<dbReference type="PROSITE" id="PS51651">
    <property type="entry name" value="DOCKER"/>
    <property type="match status" value="1"/>
</dbReference>
<dbReference type="GO" id="GO:0005886">
    <property type="term" value="C:plasma membrane"/>
    <property type="evidence" value="ECO:0007669"/>
    <property type="project" value="TreeGrafter"/>
</dbReference>
<dbReference type="InterPro" id="IPR026791">
    <property type="entry name" value="DOCK"/>
</dbReference>
<dbReference type="Pfam" id="PF16172">
    <property type="entry name" value="DOCK_N"/>
    <property type="match status" value="1"/>
</dbReference>
<keyword evidence="4" id="KW-1185">Reference proteome</keyword>
<dbReference type="InterPro" id="IPR043162">
    <property type="entry name" value="DOCK_C_lobe_C"/>
</dbReference>
<gene>
    <name evidence="3" type="ORF">OGAPHI_006952</name>
</gene>
<feature type="domain" description="DOCKER" evidence="2">
    <location>
        <begin position="1336"/>
        <end position="1742"/>
    </location>
</feature>
<dbReference type="PANTHER" id="PTHR45653:SF10">
    <property type="entry name" value="MYOBLAST CITY, ISOFORM B"/>
    <property type="match status" value="1"/>
</dbReference>
<protein>
    <recommendedName>
        <fullName evidence="2">DOCKER domain-containing protein</fullName>
    </recommendedName>
</protein>
<dbReference type="GO" id="GO:0005085">
    <property type="term" value="F:guanyl-nucleotide exchange factor activity"/>
    <property type="evidence" value="ECO:0007669"/>
    <property type="project" value="InterPro"/>
</dbReference>
<evidence type="ECO:0000256" key="1">
    <source>
        <dbReference type="PROSITE-ProRule" id="PRU00984"/>
    </source>
</evidence>
<dbReference type="GO" id="GO:0005737">
    <property type="term" value="C:cytoplasm"/>
    <property type="evidence" value="ECO:0007669"/>
    <property type="project" value="TreeGrafter"/>
</dbReference>
<dbReference type="GO" id="GO:0031267">
    <property type="term" value="F:small GTPase binding"/>
    <property type="evidence" value="ECO:0007669"/>
    <property type="project" value="TreeGrafter"/>
</dbReference>